<dbReference type="AlphaFoldDB" id="A0AAV6XY46"/>
<sequence length="101" mass="10858">MSLPMLEYIGGLRKLRKLMLADARMISSFPMRPANSVGDGGGHGGRFPGRRNNSAAKRLSGNSGDEAEFDDIEESRRRSSNTDCLCAGLKSRAGDSEEPAV</sequence>
<feature type="compositionally biased region" description="Polar residues" evidence="1">
    <location>
        <begin position="52"/>
        <end position="63"/>
    </location>
</feature>
<accession>A0AAV6XY46</accession>
<keyword evidence="3" id="KW-1185">Reference proteome</keyword>
<evidence type="ECO:0000313" key="2">
    <source>
        <dbReference type="EMBL" id="KAG8384130.1"/>
    </source>
</evidence>
<dbReference type="Proteomes" id="UP000826271">
    <property type="component" value="Unassembled WGS sequence"/>
</dbReference>
<comment type="caution">
    <text evidence="2">The sequence shown here is derived from an EMBL/GenBank/DDBJ whole genome shotgun (WGS) entry which is preliminary data.</text>
</comment>
<protein>
    <submittedName>
        <fullName evidence="2">Uncharacterized protein</fullName>
    </submittedName>
</protein>
<feature type="compositionally biased region" description="Gly residues" evidence="1">
    <location>
        <begin position="38"/>
        <end position="47"/>
    </location>
</feature>
<feature type="region of interest" description="Disordered" evidence="1">
    <location>
        <begin position="30"/>
        <end position="101"/>
    </location>
</feature>
<name>A0AAV6XY46_9LAMI</name>
<gene>
    <name evidence="2" type="ORF">BUALT_Bualt04G0086300</name>
</gene>
<organism evidence="2 3">
    <name type="scientific">Buddleja alternifolia</name>
    <dbReference type="NCBI Taxonomy" id="168488"/>
    <lineage>
        <taxon>Eukaryota</taxon>
        <taxon>Viridiplantae</taxon>
        <taxon>Streptophyta</taxon>
        <taxon>Embryophyta</taxon>
        <taxon>Tracheophyta</taxon>
        <taxon>Spermatophyta</taxon>
        <taxon>Magnoliopsida</taxon>
        <taxon>eudicotyledons</taxon>
        <taxon>Gunneridae</taxon>
        <taxon>Pentapetalae</taxon>
        <taxon>asterids</taxon>
        <taxon>lamiids</taxon>
        <taxon>Lamiales</taxon>
        <taxon>Scrophulariaceae</taxon>
        <taxon>Buddlejeae</taxon>
        <taxon>Buddleja</taxon>
    </lineage>
</organism>
<reference evidence="2" key="1">
    <citation type="submission" date="2019-10" db="EMBL/GenBank/DDBJ databases">
        <authorList>
            <person name="Zhang R."/>
            <person name="Pan Y."/>
            <person name="Wang J."/>
            <person name="Ma R."/>
            <person name="Yu S."/>
        </authorList>
    </citation>
    <scope>NUCLEOTIDE SEQUENCE</scope>
    <source>
        <strain evidence="2">LA-IB0</strain>
        <tissue evidence="2">Leaf</tissue>
    </source>
</reference>
<evidence type="ECO:0000313" key="3">
    <source>
        <dbReference type="Proteomes" id="UP000826271"/>
    </source>
</evidence>
<evidence type="ECO:0000256" key="1">
    <source>
        <dbReference type="SAM" id="MobiDB-lite"/>
    </source>
</evidence>
<proteinExistence type="predicted"/>
<dbReference type="EMBL" id="WHWC01000004">
    <property type="protein sequence ID" value="KAG8384130.1"/>
    <property type="molecule type" value="Genomic_DNA"/>
</dbReference>